<evidence type="ECO:0000313" key="2">
    <source>
        <dbReference type="Proteomes" id="UP000658514"/>
    </source>
</evidence>
<dbReference type="Pfam" id="PF07924">
    <property type="entry name" value="NuiA"/>
    <property type="match status" value="1"/>
</dbReference>
<sequence length="312" mass="35889">MQPKTEQILATIEVILDSKSGFHLPGHEDGGYIYPFVWDATEKGEFNILNLSLSQNWLKLTDIENTIKSWRTMDYARNFNSFDLNENEQTDWANKIENLYQIIRDNLQDLESFFVKTSSYFPSDDLVGLIVGKTADGDWVTVFQTLYKETKIPQEQLSRSPVIHPISAQALRENTLNIVSQLQAITSELGTIHLAGDIGGGYYYNYDYQIVYGAAETKEAAMAQALQASGMLEIGIFHKFFSEKEYLPRWANNLEAKYAKYDKLNKFLHHTFAEVMMYRFSFWTQENIYIIGETSGGDWAGLYIESEFVYNP</sequence>
<name>A0ABR8ACZ1_9CYAN</name>
<evidence type="ECO:0000313" key="1">
    <source>
        <dbReference type="EMBL" id="MBD2197877.1"/>
    </source>
</evidence>
<comment type="caution">
    <text evidence="1">The sequence shown here is derived from an EMBL/GenBank/DDBJ whole genome shotgun (WGS) entry which is preliminary data.</text>
</comment>
<keyword evidence="2" id="KW-1185">Reference proteome</keyword>
<dbReference type="InterPro" id="IPR012489">
    <property type="entry name" value="NucleaseA_inhib-like"/>
</dbReference>
<gene>
    <name evidence="1" type="ORF">H6G24_20590</name>
</gene>
<protein>
    <submittedName>
        <fullName evidence="1">Uncharacterized protein</fullName>
    </submittedName>
</protein>
<proteinExistence type="predicted"/>
<dbReference type="RefSeq" id="WP_190545150.1">
    <property type="nucleotide sequence ID" value="NZ_CAWPNO010000066.1"/>
</dbReference>
<organism evidence="1 2">
    <name type="scientific">Calothrix parietina FACHB-288</name>
    <dbReference type="NCBI Taxonomy" id="2692896"/>
    <lineage>
        <taxon>Bacteria</taxon>
        <taxon>Bacillati</taxon>
        <taxon>Cyanobacteriota</taxon>
        <taxon>Cyanophyceae</taxon>
        <taxon>Nostocales</taxon>
        <taxon>Calotrichaceae</taxon>
        <taxon>Calothrix</taxon>
    </lineage>
</organism>
<dbReference type="Proteomes" id="UP000658514">
    <property type="component" value="Unassembled WGS sequence"/>
</dbReference>
<reference evidence="1 2" key="1">
    <citation type="journal article" date="2020" name="ISME J.">
        <title>Comparative genomics reveals insights into cyanobacterial evolution and habitat adaptation.</title>
        <authorList>
            <person name="Chen M.Y."/>
            <person name="Teng W.K."/>
            <person name="Zhao L."/>
            <person name="Hu C.X."/>
            <person name="Zhou Y.K."/>
            <person name="Han B.P."/>
            <person name="Song L.R."/>
            <person name="Shu W.S."/>
        </authorList>
    </citation>
    <scope>NUCLEOTIDE SEQUENCE [LARGE SCALE GENOMIC DNA]</scope>
    <source>
        <strain evidence="1 2">FACHB-288</strain>
    </source>
</reference>
<dbReference type="EMBL" id="JACJQH010000033">
    <property type="protein sequence ID" value="MBD2197877.1"/>
    <property type="molecule type" value="Genomic_DNA"/>
</dbReference>
<accession>A0ABR8ACZ1</accession>
<dbReference type="Gene3D" id="3.40.1460.10">
    <property type="entry name" value="Nuclease A inhibitor-like"/>
    <property type="match status" value="2"/>
</dbReference>